<dbReference type="AlphaFoldDB" id="A0A1F6G8V7"/>
<organism evidence="1 2">
    <name type="scientific">Candidatus Lambdaproteobacteria bacterium RIFOXYD2_FULL_50_16</name>
    <dbReference type="NCBI Taxonomy" id="1817772"/>
    <lineage>
        <taxon>Bacteria</taxon>
        <taxon>Pseudomonadati</taxon>
        <taxon>Pseudomonadota</taxon>
        <taxon>Candidatus Lambdaproteobacteria</taxon>
    </lineage>
</organism>
<evidence type="ECO:0000313" key="1">
    <source>
        <dbReference type="EMBL" id="OGG94540.1"/>
    </source>
</evidence>
<evidence type="ECO:0008006" key="3">
    <source>
        <dbReference type="Google" id="ProtNLM"/>
    </source>
</evidence>
<reference evidence="1 2" key="1">
    <citation type="journal article" date="2016" name="Nat. Commun.">
        <title>Thousands of microbial genomes shed light on interconnected biogeochemical processes in an aquifer system.</title>
        <authorList>
            <person name="Anantharaman K."/>
            <person name="Brown C.T."/>
            <person name="Hug L.A."/>
            <person name="Sharon I."/>
            <person name="Castelle C.J."/>
            <person name="Probst A.J."/>
            <person name="Thomas B.C."/>
            <person name="Singh A."/>
            <person name="Wilkins M.J."/>
            <person name="Karaoz U."/>
            <person name="Brodie E.L."/>
            <person name="Williams K.H."/>
            <person name="Hubbard S.S."/>
            <person name="Banfield J.F."/>
        </authorList>
    </citation>
    <scope>NUCLEOTIDE SEQUENCE [LARGE SCALE GENOMIC DNA]</scope>
</reference>
<accession>A0A1F6G8V7</accession>
<dbReference type="Proteomes" id="UP000178449">
    <property type="component" value="Unassembled WGS sequence"/>
</dbReference>
<name>A0A1F6G8V7_9PROT</name>
<evidence type="ECO:0000313" key="2">
    <source>
        <dbReference type="Proteomes" id="UP000178449"/>
    </source>
</evidence>
<protein>
    <recommendedName>
        <fullName evidence="3">Baseplate protein J-like domain-containing protein</fullName>
    </recommendedName>
</protein>
<dbReference type="EMBL" id="MFNE01000037">
    <property type="protein sequence ID" value="OGG94540.1"/>
    <property type="molecule type" value="Genomic_DNA"/>
</dbReference>
<comment type="caution">
    <text evidence="1">The sequence shown here is derived from an EMBL/GenBank/DDBJ whole genome shotgun (WGS) entry which is preliminary data.</text>
</comment>
<sequence>MNNQPYFWPDNPGVTQEDRFAEGLRGNPFENGDQTLLCLVGQAWQLAEKLKYYGPNGSLLGNWQDLLTSHYLPILAGLAYQEPGDLVQQVKTQLKAKNHRQVFDLLLNQVEELVRWKILLSPWPASKVPNFPLTGLIRIMVRLHHLSMGLNLEPDQVKRVQSQYQKLGNSDFDSALTQYIEVEDLSYEPVLIAQDLAGLLLSLAQTAGACFEKSGPPDGSLPPHLALMFGFLETMANHDSMVTQLPNRQLDFYQRQVLGLQPRGAVPFKQWLSVQLVPGLKKIQLLPGLGYSKNQQKPYLVERETQANLGVCDQFWVLDLTNNKGAFGVEKIEIPASGVLDKTKKLLVGLGCYTPKIGLSLATPLFRLSGGQRTINLCLELTWPNKESLNRALTKISPRLGGESNGTWCGDPNLFICRATGPKGVVNLPKPTSVLSRGTSPNQLYLDLSLQIGADLPAIVAWQAGLHDPLPPANCPQLTLEYQEEIGLLVYQFFASAQMTRCQAKVEVVGLRDLILQTPLGVSAPGSPFLPFGALPSLNDPFIVGSLETFTKPLCRASLNWQWPDAPVDFSKHYQEYESAAPRGPITAEANWLVEGQWQSAGEPLVLAGRDTTEFKLDTLPLLKAGWQTFSNGAAYDAAQTNGFLAVKLTQPEDPFGQTNYPLLLQQAGQEVSKNQLIKFFLEPVLTFIKLLDVLLKPLLKLVDSIITGLFKVLDYTLGLPLIIVGIKGPISRLWIAFKKLLSKLCKGTASIWQQILHFLRGPDPEKIKPPYLPKFIDCSLNYSAHEDLIEANSTAQIFQLTPWGYQLCNKSVYWPQDYNEAGQFYWGLANQNPGDEVNLYLGVAKAPTPWTKEGGARPLWQYLTDSGWQTLLPKEEDENQTWAQLAEGILRFVLPKQASSGLGLMPPGRMWIRAKLPFDPKEIGPLTSIYSQVVPLIEGVPQGLDLAQIPELGRLTLIGPPKGGRGPESAESFVQRVAERLHHKGRALTPGDFERLVLVRFPEVGQVKAIPHFGADLSPKRGTLLLVLSAGVGELATGDLPLVEPRLLSQVEAYLKKHLPEMGKIAVCNPAIEQVQIRAKLRLSDPDLVPEIQEGLAQWLTPWRSGAERLGFGEPINCNDLVHFFSAQPGVIAVKEVIAELWVKGSKVKESAELIYPTSPASLVLPGHSLLSIEESQ</sequence>
<proteinExistence type="predicted"/>
<gene>
    <name evidence="1" type="ORF">A2527_00895</name>
</gene>
<dbReference type="STRING" id="1817772.A2527_00895"/>